<name>A0A1G1WBH5_9BACT</name>
<evidence type="ECO:0000313" key="2">
    <source>
        <dbReference type="EMBL" id="OGY25048.1"/>
    </source>
</evidence>
<accession>A0A1G1WBH5</accession>
<organism evidence="2 3">
    <name type="scientific">Candidatus Woykebacteria bacterium RBG_13_40_7b</name>
    <dbReference type="NCBI Taxonomy" id="1802594"/>
    <lineage>
        <taxon>Bacteria</taxon>
        <taxon>Candidatus Woykeibacteriota</taxon>
    </lineage>
</organism>
<evidence type="ECO:0000256" key="1">
    <source>
        <dbReference type="SAM" id="Phobius"/>
    </source>
</evidence>
<gene>
    <name evidence="2" type="ORF">A2Y57_02750</name>
</gene>
<comment type="caution">
    <text evidence="2">The sequence shown here is derived from an EMBL/GenBank/DDBJ whole genome shotgun (WGS) entry which is preliminary data.</text>
</comment>
<dbReference type="AlphaFoldDB" id="A0A1G1WBH5"/>
<reference evidence="2 3" key="1">
    <citation type="journal article" date="2016" name="Nat. Commun.">
        <title>Thousands of microbial genomes shed light on interconnected biogeochemical processes in an aquifer system.</title>
        <authorList>
            <person name="Anantharaman K."/>
            <person name="Brown C.T."/>
            <person name="Hug L.A."/>
            <person name="Sharon I."/>
            <person name="Castelle C.J."/>
            <person name="Probst A.J."/>
            <person name="Thomas B.C."/>
            <person name="Singh A."/>
            <person name="Wilkins M.J."/>
            <person name="Karaoz U."/>
            <person name="Brodie E.L."/>
            <person name="Williams K.H."/>
            <person name="Hubbard S.S."/>
            <person name="Banfield J.F."/>
        </authorList>
    </citation>
    <scope>NUCLEOTIDE SEQUENCE [LARGE SCALE GENOMIC DNA]</scope>
</reference>
<evidence type="ECO:0000313" key="3">
    <source>
        <dbReference type="Proteomes" id="UP000177103"/>
    </source>
</evidence>
<feature type="transmembrane region" description="Helical" evidence="1">
    <location>
        <begin position="17"/>
        <end position="36"/>
    </location>
</feature>
<proteinExistence type="predicted"/>
<feature type="transmembrane region" description="Helical" evidence="1">
    <location>
        <begin position="57"/>
        <end position="76"/>
    </location>
</feature>
<protein>
    <submittedName>
        <fullName evidence="2">Uncharacterized protein</fullName>
    </submittedName>
</protein>
<dbReference type="EMBL" id="MHCQ01000004">
    <property type="protein sequence ID" value="OGY25048.1"/>
    <property type="molecule type" value="Genomic_DNA"/>
</dbReference>
<sequence>MIGIIFAILGGFTAVRLWSSNFPLAVIAVIATIYQLSSLREMMKERHGYQEEDRFQTTLNIISSLIIIGLLIFSFFK</sequence>
<dbReference type="Proteomes" id="UP000177103">
    <property type="component" value="Unassembled WGS sequence"/>
</dbReference>
<keyword evidence="1" id="KW-1133">Transmembrane helix</keyword>
<keyword evidence="1" id="KW-0472">Membrane</keyword>
<keyword evidence="1" id="KW-0812">Transmembrane</keyword>